<evidence type="ECO:0000256" key="28">
    <source>
        <dbReference type="ARBA" id="ARBA00022801"/>
    </source>
</evidence>
<dbReference type="Pfam" id="PF01002">
    <property type="entry name" value="Flavi_NS2B"/>
    <property type="match status" value="1"/>
</dbReference>
<dbReference type="Pfam" id="PF20483">
    <property type="entry name" value="Flavi_NS5_thumb"/>
    <property type="match status" value="1"/>
</dbReference>
<dbReference type="GO" id="GO:0003724">
    <property type="term" value="F:RNA helicase activity"/>
    <property type="evidence" value="ECO:0007669"/>
    <property type="project" value="UniProtKB-EC"/>
</dbReference>
<evidence type="ECO:0000256" key="12">
    <source>
        <dbReference type="ARBA" id="ARBA00022525"/>
    </source>
</evidence>
<dbReference type="Gene3D" id="3.30.70.2840">
    <property type="entry name" value="Flavivirus RNA-directed RNA polymerase, thumb domain"/>
    <property type="match status" value="3"/>
</dbReference>
<dbReference type="GO" id="GO:0044167">
    <property type="term" value="C:host cell endoplasmic reticulum membrane"/>
    <property type="evidence" value="ECO:0007669"/>
    <property type="project" value="UniProtKB-SubCell"/>
</dbReference>
<evidence type="ECO:0000256" key="52">
    <source>
        <dbReference type="ARBA" id="ARBA00024468"/>
    </source>
</evidence>
<keyword evidence="22" id="KW-0808">Transferase</keyword>
<evidence type="ECO:0000256" key="42">
    <source>
        <dbReference type="ARBA" id="ARBA00023050"/>
    </source>
</evidence>
<dbReference type="GO" id="GO:0055036">
    <property type="term" value="C:virion membrane"/>
    <property type="evidence" value="ECO:0007669"/>
    <property type="project" value="UniProtKB-SubCell"/>
</dbReference>
<evidence type="ECO:0000256" key="13">
    <source>
        <dbReference type="ARBA" id="ARBA00022553"/>
    </source>
</evidence>
<dbReference type="InterPro" id="IPR002535">
    <property type="entry name" value="Flavi_propep"/>
</dbReference>
<dbReference type="GO" id="GO:0042025">
    <property type="term" value="C:host cell nucleus"/>
    <property type="evidence" value="ECO:0007669"/>
    <property type="project" value="UniProtKB-SubCell"/>
</dbReference>
<evidence type="ECO:0000256" key="59">
    <source>
        <dbReference type="SAM" id="MobiDB-lite"/>
    </source>
</evidence>
<keyword evidence="23" id="KW-0949">S-adenosyl-L-methionine</keyword>
<dbReference type="SUPFAM" id="SSF81296">
    <property type="entry name" value="E set domains"/>
    <property type="match status" value="1"/>
</dbReference>
<dbReference type="GO" id="GO:0019062">
    <property type="term" value="P:virion attachment to host cell"/>
    <property type="evidence" value="ECO:0007669"/>
    <property type="project" value="UniProtKB-KW"/>
</dbReference>
<dbReference type="InterPro" id="IPR013756">
    <property type="entry name" value="GlyE_cen_dom_subdom2"/>
</dbReference>
<dbReference type="Proteomes" id="UP000129799">
    <property type="component" value="Segment"/>
</dbReference>
<dbReference type="GO" id="GO:0039694">
    <property type="term" value="P:viral RNA genome replication"/>
    <property type="evidence" value="ECO:0007669"/>
    <property type="project" value="InterPro"/>
</dbReference>
<evidence type="ECO:0000259" key="62">
    <source>
        <dbReference type="PROSITE" id="PS51192"/>
    </source>
</evidence>
<evidence type="ECO:0000256" key="39">
    <source>
        <dbReference type="ARBA" id="ARBA00022953"/>
    </source>
</evidence>
<dbReference type="Pfam" id="PF00972">
    <property type="entry name" value="Flavi_NS5"/>
    <property type="match status" value="1"/>
</dbReference>
<dbReference type="Pfam" id="PF00948">
    <property type="entry name" value="Flavi_NS1"/>
    <property type="match status" value="1"/>
</dbReference>
<dbReference type="Gene3D" id="3.30.67.10">
    <property type="entry name" value="Viral Envelope Glycoprotein, domain 2"/>
    <property type="match status" value="1"/>
</dbReference>
<feature type="transmembrane region" description="Helical" evidence="60">
    <location>
        <begin position="2303"/>
        <end position="2320"/>
    </location>
</feature>
<dbReference type="InterPro" id="IPR000208">
    <property type="entry name" value="Flavi_RdRp_fingers/palm"/>
</dbReference>
<feature type="active site" description="Charge relay system; for serine protease NS3 activity" evidence="56">
    <location>
        <position position="1626"/>
    </location>
</feature>
<comment type="function">
    <text evidence="53">Inhibits RNA silencing by interfering with host Dicer.</text>
</comment>
<dbReference type="GO" id="GO:0005576">
    <property type="term" value="C:extracellular region"/>
    <property type="evidence" value="ECO:0007669"/>
    <property type="project" value="UniProtKB-SubCell"/>
</dbReference>
<keyword evidence="18" id="KW-0489">Methyltransferase</keyword>
<evidence type="ECO:0000256" key="9">
    <source>
        <dbReference type="ARBA" id="ARBA00022484"/>
    </source>
</evidence>
<keyword evidence="50" id="KW-1160">Virus entry into host cell</keyword>
<keyword evidence="41" id="KW-0506">mRNA capping</keyword>
<keyword evidence="28" id="KW-0378">Hydrolase</keyword>
<protein>
    <recommendedName>
        <fullName evidence="8">Genome polyprotein</fullName>
    </recommendedName>
</protein>
<dbReference type="CDD" id="cd23204">
    <property type="entry name" value="Flavivirus_RdRp"/>
    <property type="match status" value="1"/>
</dbReference>
<evidence type="ECO:0000256" key="21">
    <source>
        <dbReference type="ARBA" id="ARBA00022670"/>
    </source>
</evidence>
<evidence type="ECO:0000259" key="66">
    <source>
        <dbReference type="PROSITE" id="PS51591"/>
    </source>
</evidence>
<feature type="disulfide bond" evidence="57">
    <location>
        <begin position="279"/>
        <end position="306"/>
    </location>
</feature>
<evidence type="ECO:0000256" key="32">
    <source>
        <dbReference type="ARBA" id="ARBA00022830"/>
    </source>
</evidence>
<organism evidence="67 68">
    <name type="scientific">Saumarez Reef virus</name>
    <dbReference type="NCBI Taxonomy" id="40012"/>
    <lineage>
        <taxon>Viruses</taxon>
        <taxon>Riboviria</taxon>
        <taxon>Orthornavirae</taxon>
        <taxon>Kitrinoviricota</taxon>
        <taxon>Flasuviricetes</taxon>
        <taxon>Amarillovirales</taxon>
        <taxon>Flaviviridae</taxon>
        <taxon>Orthoflavivirus</taxon>
        <taxon>Orthoflavivirus saumarezense</taxon>
    </lineage>
</organism>
<dbReference type="GO" id="GO:0046872">
    <property type="term" value="F:metal ion binding"/>
    <property type="evidence" value="ECO:0007669"/>
    <property type="project" value="UniProtKB-KW"/>
</dbReference>
<keyword evidence="15" id="KW-1048">Host nucleus</keyword>
<dbReference type="InterPro" id="IPR013755">
    <property type="entry name" value="Flav_gly_cen_dom_subdom1"/>
</dbReference>
<dbReference type="Pfam" id="PF02832">
    <property type="entry name" value="Flavi_glycop_C"/>
    <property type="match status" value="1"/>
</dbReference>
<evidence type="ECO:0000256" key="33">
    <source>
        <dbReference type="ARBA" id="ARBA00022833"/>
    </source>
</evidence>
<dbReference type="GO" id="GO:0046718">
    <property type="term" value="P:symbiont entry into host cell"/>
    <property type="evidence" value="ECO:0007669"/>
    <property type="project" value="UniProtKB-KW"/>
</dbReference>
<feature type="transmembrane region" description="Helical" evidence="60">
    <location>
        <begin position="1448"/>
        <end position="1478"/>
    </location>
</feature>
<dbReference type="InterPro" id="IPR001650">
    <property type="entry name" value="Helicase_C-like"/>
</dbReference>
<dbReference type="Pfam" id="PF01350">
    <property type="entry name" value="Flavi_NS4A"/>
    <property type="match status" value="1"/>
</dbReference>
<dbReference type="InterPro" id="IPR000752">
    <property type="entry name" value="Flavi_NS2A"/>
</dbReference>
<evidence type="ECO:0000256" key="25">
    <source>
        <dbReference type="ARBA" id="ARBA00022695"/>
    </source>
</evidence>
<feature type="binding site" evidence="58">
    <location>
        <position position="2956"/>
    </location>
    <ligand>
        <name>Zn(2+)</name>
        <dbReference type="ChEBI" id="CHEBI:29105"/>
        <label>1</label>
    </ligand>
</feature>
<dbReference type="InterPro" id="IPR007094">
    <property type="entry name" value="RNA-dir_pol_PSvirus"/>
</dbReference>
<comment type="catalytic activity">
    <reaction evidence="54">
        <text>a ribonucleoside 5'-triphosphate + H2O = a ribonucleoside 5'-diphosphate + phosphate + H(+)</text>
        <dbReference type="Rhea" id="RHEA:23680"/>
        <dbReference type="ChEBI" id="CHEBI:15377"/>
        <dbReference type="ChEBI" id="CHEBI:15378"/>
        <dbReference type="ChEBI" id="CHEBI:43474"/>
        <dbReference type="ChEBI" id="CHEBI:57930"/>
        <dbReference type="ChEBI" id="CHEBI:61557"/>
        <dbReference type="EC" id="3.6.1.15"/>
    </reaction>
</comment>
<evidence type="ECO:0000256" key="56">
    <source>
        <dbReference type="PIRSR" id="PIRSR003817-1"/>
    </source>
</evidence>
<dbReference type="GO" id="GO:0052170">
    <property type="term" value="P:symbiont-mediated suppression of host innate immune response"/>
    <property type="evidence" value="ECO:0007669"/>
    <property type="project" value="UniProtKB-KW"/>
</dbReference>
<evidence type="ECO:0000256" key="41">
    <source>
        <dbReference type="ARBA" id="ARBA00023042"/>
    </source>
</evidence>
<dbReference type="Pfam" id="PF01349">
    <property type="entry name" value="Flavi_NS4B"/>
    <property type="match status" value="1"/>
</dbReference>
<evidence type="ECO:0000256" key="51">
    <source>
        <dbReference type="ARBA" id="ARBA00023443"/>
    </source>
</evidence>
<dbReference type="GO" id="GO:0004483">
    <property type="term" value="F:methyltransferase cap1 activity"/>
    <property type="evidence" value="ECO:0007669"/>
    <property type="project" value="InterPro"/>
</dbReference>
<dbReference type="PROSITE" id="PS51192">
    <property type="entry name" value="HELICASE_ATP_BIND_1"/>
    <property type="match status" value="1"/>
</dbReference>
<dbReference type="KEGG" id="vg:30999596"/>
<dbReference type="InterPro" id="IPR029063">
    <property type="entry name" value="SAM-dependent_MTases_sf"/>
</dbReference>
<feature type="binding site" evidence="58">
    <location>
        <position position="2965"/>
    </location>
    <ligand>
        <name>Zn(2+)</name>
        <dbReference type="ChEBI" id="CHEBI:29105"/>
        <label>1</label>
    </ligand>
</feature>
<dbReference type="Pfam" id="PF20907">
    <property type="entry name" value="Flav_NS3-hel_C"/>
    <property type="match status" value="1"/>
</dbReference>
<feature type="transmembrane region" description="Helical" evidence="60">
    <location>
        <begin position="716"/>
        <end position="741"/>
    </location>
</feature>
<dbReference type="InterPro" id="IPR038688">
    <property type="entry name" value="Flavi_propep_sf"/>
</dbReference>
<keyword evidence="40 60" id="KW-1133">Transmembrane helix</keyword>
<dbReference type="InterPro" id="IPR026470">
    <property type="entry name" value="Flavi_E_Stem/Anchor_dom"/>
</dbReference>
<evidence type="ECO:0000256" key="48">
    <source>
        <dbReference type="ARBA" id="ARBA00023258"/>
    </source>
</evidence>
<dbReference type="InterPro" id="IPR001528">
    <property type="entry name" value="Flavi_NS4B"/>
</dbReference>
<evidence type="ECO:0000256" key="23">
    <source>
        <dbReference type="ARBA" id="ARBA00022691"/>
    </source>
</evidence>
<feature type="binding site" evidence="58">
    <location>
        <position position="3367"/>
    </location>
    <ligand>
        <name>Zn(2+)</name>
        <dbReference type="ChEBI" id="CHEBI:29105"/>
        <label>2</label>
    </ligand>
</feature>
<dbReference type="CDD" id="cd17038">
    <property type="entry name" value="Flavi_M"/>
    <property type="match status" value="1"/>
</dbReference>
<dbReference type="Pfam" id="PF01570">
    <property type="entry name" value="Flavi_propep"/>
    <property type="match status" value="1"/>
</dbReference>
<keyword evidence="68" id="KW-1185">Reference proteome</keyword>
<dbReference type="Gene3D" id="2.60.98.10">
    <property type="entry name" value="Tick-borne Encephalitis virus Glycoprotein, domain 1"/>
    <property type="match status" value="1"/>
</dbReference>
<evidence type="ECO:0000259" key="64">
    <source>
        <dbReference type="PROSITE" id="PS51527"/>
    </source>
</evidence>
<feature type="active site" description="Charge relay system; for serine protease NS3 activity" evidence="56">
    <location>
        <position position="1542"/>
    </location>
</feature>
<dbReference type="SUPFAM" id="SSF52540">
    <property type="entry name" value="P-loop containing nucleoside triphosphate hydrolases"/>
    <property type="match status" value="2"/>
</dbReference>
<keyword evidence="46" id="KW-1038">Host endoplasmic reticulum</keyword>
<dbReference type="PROSITE" id="PS51528">
    <property type="entry name" value="FLAVIVIRUS_NS3PRO"/>
    <property type="match status" value="1"/>
</dbReference>
<evidence type="ECO:0000256" key="19">
    <source>
        <dbReference type="ARBA" id="ARBA00022632"/>
    </source>
</evidence>
<feature type="disulfide bond" evidence="57">
    <location>
        <begin position="368"/>
        <end position="397"/>
    </location>
</feature>
<dbReference type="Pfam" id="PF21659">
    <property type="entry name" value="Flavi_E_stem"/>
    <property type="match status" value="1"/>
</dbReference>
<evidence type="ECO:0000256" key="50">
    <source>
        <dbReference type="ARBA" id="ARBA00023296"/>
    </source>
</evidence>
<dbReference type="GO" id="GO:0039502">
    <property type="term" value="P:symbiont-mediated suppression of host type I interferon-mediated signaling pathway"/>
    <property type="evidence" value="ECO:0007669"/>
    <property type="project" value="UniProtKB-KW"/>
</dbReference>
<dbReference type="PROSITE" id="PS51527">
    <property type="entry name" value="FLAVIVIRUS_NS2B"/>
    <property type="match status" value="1"/>
</dbReference>
<feature type="transmembrane region" description="Helical" evidence="60">
    <location>
        <begin position="1382"/>
        <end position="1399"/>
    </location>
</feature>
<dbReference type="InterPro" id="IPR027417">
    <property type="entry name" value="P-loop_NTPase"/>
</dbReference>
<evidence type="ECO:0000256" key="57">
    <source>
        <dbReference type="PIRSR" id="PIRSR003817-3"/>
    </source>
</evidence>
<dbReference type="Gene3D" id="1.10.260.90">
    <property type="match status" value="1"/>
</dbReference>
<dbReference type="InterPro" id="IPR014756">
    <property type="entry name" value="Ig_E-set"/>
</dbReference>
<evidence type="ECO:0000256" key="27">
    <source>
        <dbReference type="ARBA" id="ARBA00022741"/>
    </source>
</evidence>
<keyword evidence="36" id="KW-1043">Host membrane</keyword>
<dbReference type="GO" id="GO:0003968">
    <property type="term" value="F:RNA-directed RNA polymerase activity"/>
    <property type="evidence" value="ECO:0007669"/>
    <property type="project" value="UniProtKB-KW"/>
</dbReference>
<feature type="domain" description="MRNA cap 0-1 NS5-type MT" evidence="66">
    <location>
        <begin position="2518"/>
        <end position="2782"/>
    </location>
</feature>
<keyword evidence="30" id="KW-0347">Helicase</keyword>
<dbReference type="GO" id="GO:0003725">
    <property type="term" value="F:double-stranded RNA binding"/>
    <property type="evidence" value="ECO:0007669"/>
    <property type="project" value="InterPro"/>
</dbReference>
<feature type="domain" description="RdRp catalytic" evidence="61">
    <location>
        <begin position="3046"/>
        <end position="3195"/>
    </location>
</feature>
<evidence type="ECO:0000256" key="26">
    <source>
        <dbReference type="ARBA" id="ARBA00022723"/>
    </source>
</evidence>
<comment type="function">
    <text evidence="1">Functions as a signal peptide for NS4B and is required for the interferon antagonism activity of the latter.</text>
</comment>
<evidence type="ECO:0000256" key="8">
    <source>
        <dbReference type="ARBA" id="ARBA00020107"/>
    </source>
</evidence>
<evidence type="ECO:0000256" key="30">
    <source>
        <dbReference type="ARBA" id="ARBA00022806"/>
    </source>
</evidence>
<keyword evidence="24 60" id="KW-0812">Transmembrane</keyword>
<evidence type="ECO:0000256" key="3">
    <source>
        <dbReference type="ARBA" id="ARBA00004153"/>
    </source>
</evidence>
<dbReference type="GeneID" id="30999596"/>
<dbReference type="CDD" id="cd17931">
    <property type="entry name" value="DEXHc_viral_Ns3"/>
    <property type="match status" value="1"/>
</dbReference>
<evidence type="ECO:0000256" key="15">
    <source>
        <dbReference type="ARBA" id="ARBA00022562"/>
    </source>
</evidence>
<evidence type="ECO:0000256" key="4">
    <source>
        <dbReference type="ARBA" id="ARBA00004385"/>
    </source>
</evidence>
<evidence type="ECO:0000256" key="53">
    <source>
        <dbReference type="ARBA" id="ARBA00035616"/>
    </source>
</evidence>
<evidence type="ECO:0000256" key="55">
    <source>
        <dbReference type="ARBA" id="ARBA00047984"/>
    </source>
</evidence>
<feature type="transmembrane region" description="Helical" evidence="60">
    <location>
        <begin position="2242"/>
        <end position="2259"/>
    </location>
</feature>
<keyword evidence="10" id="KW-1168">Fusion of virus membrane with host membrane</keyword>
<keyword evidence="38" id="KW-0694">RNA-binding</keyword>
<evidence type="ECO:0000256" key="14">
    <source>
        <dbReference type="ARBA" id="ARBA00022561"/>
    </source>
</evidence>
<keyword evidence="25" id="KW-0548">Nucleotidyltransferase</keyword>
<evidence type="ECO:0000256" key="11">
    <source>
        <dbReference type="ARBA" id="ARBA00022510"/>
    </source>
</evidence>
<feature type="transmembrane region" description="Helical" evidence="60">
    <location>
        <begin position="747"/>
        <end position="772"/>
    </location>
</feature>
<evidence type="ECO:0000256" key="6">
    <source>
        <dbReference type="ARBA" id="ARBA00004461"/>
    </source>
</evidence>
<feature type="transmembrane region" description="Helical" evidence="60">
    <location>
        <begin position="1357"/>
        <end position="1376"/>
    </location>
</feature>
<dbReference type="InterPro" id="IPR036253">
    <property type="entry name" value="Glycoprot_cen/dimer_sf"/>
</dbReference>
<evidence type="ECO:0000256" key="46">
    <source>
        <dbReference type="ARBA" id="ARBA00023184"/>
    </source>
</evidence>
<feature type="transmembrane region" description="Helical" evidence="60">
    <location>
        <begin position="1155"/>
        <end position="1177"/>
    </location>
</feature>
<keyword evidence="33 58" id="KW-0862">Zinc</keyword>
<keyword evidence="27" id="KW-0547">Nucleotide-binding</keyword>
<dbReference type="InterPro" id="IPR000404">
    <property type="entry name" value="Flavi_NS4A"/>
</dbReference>
<feature type="transmembrane region" description="Helical" evidence="60">
    <location>
        <begin position="2358"/>
        <end position="2383"/>
    </location>
</feature>
<dbReference type="Pfam" id="PF01005">
    <property type="entry name" value="Flavi_NS2A"/>
    <property type="match status" value="1"/>
</dbReference>
<dbReference type="Pfam" id="PF00869">
    <property type="entry name" value="Flavi_glycoprot"/>
    <property type="match status" value="1"/>
</dbReference>
<evidence type="ECO:0000256" key="58">
    <source>
        <dbReference type="PIRSR" id="PIRSR003817-4"/>
    </source>
</evidence>
<evidence type="ECO:0000256" key="1">
    <source>
        <dbReference type="ARBA" id="ARBA00003504"/>
    </source>
</evidence>
<evidence type="ECO:0000313" key="67">
    <source>
        <dbReference type="EMBL" id="ABB90674.1"/>
    </source>
</evidence>
<evidence type="ECO:0000256" key="35">
    <source>
        <dbReference type="ARBA" id="ARBA00022844"/>
    </source>
</evidence>
<feature type="domain" description="Peptidase S7" evidence="65">
    <location>
        <begin position="1488"/>
        <end position="1668"/>
    </location>
</feature>
<keyword evidence="29" id="KW-1161">Viral attachment to host cell</keyword>
<dbReference type="CDD" id="cd20761">
    <property type="entry name" value="capping_2-OMTase_Flaviviridae"/>
    <property type="match status" value="1"/>
</dbReference>
<dbReference type="InterPro" id="IPR014001">
    <property type="entry name" value="Helicase_ATP-bd"/>
</dbReference>
<dbReference type="FunFam" id="3.30.70.2840:FF:000004">
    <property type="entry name" value="Genome polyprotein"/>
    <property type="match status" value="1"/>
</dbReference>
<evidence type="ECO:0000259" key="61">
    <source>
        <dbReference type="PROSITE" id="PS50507"/>
    </source>
</evidence>
<feature type="region of interest" description="Disordered" evidence="59">
    <location>
        <begin position="1"/>
        <end position="20"/>
    </location>
</feature>
<dbReference type="PIRSF" id="PIRSF003817">
    <property type="entry name" value="Gen_Poly_FLV"/>
    <property type="match status" value="1"/>
</dbReference>
<dbReference type="InterPro" id="IPR047530">
    <property type="entry name" value="Flavi_RdRp"/>
</dbReference>
<dbReference type="InterPro" id="IPR011998">
    <property type="entry name" value="Flavi_Glycoprot_E_cen/dimer"/>
</dbReference>
<evidence type="ECO:0000256" key="10">
    <source>
        <dbReference type="ARBA" id="ARBA00022506"/>
    </source>
</evidence>
<dbReference type="SMART" id="SM00487">
    <property type="entry name" value="DEXDc"/>
    <property type="match status" value="1"/>
</dbReference>
<dbReference type="GO" id="GO:0044220">
    <property type="term" value="C:host cell perinuclear region of cytoplasm"/>
    <property type="evidence" value="ECO:0007669"/>
    <property type="project" value="UniProtKB-SubCell"/>
</dbReference>
<dbReference type="NCBIfam" id="TIGR04240">
    <property type="entry name" value="flavi_E_stem"/>
    <property type="match status" value="1"/>
</dbReference>
<keyword evidence="34" id="KW-0067">ATP-binding</keyword>
<keyword evidence="37" id="KW-1106">Inhibition of host STAT2 by virus</keyword>
<keyword evidence="19" id="KW-1090">Inhibition of host innate immune response by virus</keyword>
<dbReference type="InterPro" id="IPR027287">
    <property type="entry name" value="Flavi_E_Ig-like"/>
</dbReference>
<dbReference type="InterPro" id="IPR038302">
    <property type="entry name" value="Env_glycoprot_M_sf_flavivir"/>
</dbReference>
<keyword evidence="13" id="KW-0597">Phosphoprotein</keyword>
<dbReference type="GO" id="GO:0046983">
    <property type="term" value="F:protein dimerization activity"/>
    <property type="evidence" value="ECO:0007669"/>
    <property type="project" value="InterPro"/>
</dbReference>
<dbReference type="InterPro" id="IPR001850">
    <property type="entry name" value="Flavi_NS3_S7"/>
</dbReference>
<evidence type="ECO:0000256" key="2">
    <source>
        <dbReference type="ARBA" id="ARBA00004147"/>
    </source>
</evidence>
<evidence type="ECO:0000256" key="16">
    <source>
        <dbReference type="ARBA" id="ARBA00022581"/>
    </source>
</evidence>
<evidence type="ECO:0000256" key="18">
    <source>
        <dbReference type="ARBA" id="ARBA00022603"/>
    </source>
</evidence>
<dbReference type="InterPro" id="IPR049486">
    <property type="entry name" value="NS3-hel_C_flaviviridae"/>
</dbReference>
<dbReference type="Gene3D" id="2.60.40.350">
    <property type="match status" value="1"/>
</dbReference>
<dbReference type="RefSeq" id="YP_009345037.1">
    <property type="nucleotide sequence ID" value="NC_033726.1"/>
</dbReference>
<feature type="transmembrane region" description="Helical" evidence="60">
    <location>
        <begin position="1320"/>
        <end position="1350"/>
    </location>
</feature>
<dbReference type="PROSITE" id="PS51591">
    <property type="entry name" value="RNA_CAP01_NS5_MT"/>
    <property type="match status" value="1"/>
</dbReference>
<dbReference type="InterPro" id="IPR038055">
    <property type="entry name" value="Glycoprot_E_dimer_dom"/>
</dbReference>
<evidence type="ECO:0000256" key="54">
    <source>
        <dbReference type="ARBA" id="ARBA00047631"/>
    </source>
</evidence>
<keyword evidence="21" id="KW-0645">Protease</keyword>
<dbReference type="Gene3D" id="3.40.50.300">
    <property type="entry name" value="P-loop containing nucleotide triphosphate hydrolases"/>
    <property type="match status" value="2"/>
</dbReference>
<feature type="domain" description="Helicase C-terminal" evidence="63">
    <location>
        <begin position="1837"/>
        <end position="1999"/>
    </location>
</feature>
<evidence type="ECO:0000256" key="47">
    <source>
        <dbReference type="ARBA" id="ARBA00023200"/>
    </source>
</evidence>
<keyword evidence="39" id="KW-0693">Viral RNA replication</keyword>
<dbReference type="GO" id="GO:0039520">
    <property type="term" value="P:symbiont-mediated activation of host autophagy"/>
    <property type="evidence" value="ECO:0007669"/>
    <property type="project" value="UniProtKB-KW"/>
</dbReference>
<evidence type="ECO:0000256" key="5">
    <source>
        <dbReference type="ARBA" id="ARBA00004407"/>
    </source>
</evidence>
<dbReference type="InterPro" id="IPR001157">
    <property type="entry name" value="Flavi_NS1"/>
</dbReference>
<dbReference type="GO" id="GO:0004252">
    <property type="term" value="F:serine-type endopeptidase activity"/>
    <property type="evidence" value="ECO:0007669"/>
    <property type="project" value="InterPro"/>
</dbReference>
<dbReference type="GO" id="GO:0039654">
    <property type="term" value="P:fusion of virus membrane with host endosome membrane"/>
    <property type="evidence" value="ECO:0007669"/>
    <property type="project" value="UniProtKB-KW"/>
</dbReference>
<feature type="domain" description="Helicase ATP-binding" evidence="62">
    <location>
        <begin position="1675"/>
        <end position="1830"/>
    </location>
</feature>
<evidence type="ECO:0000256" key="38">
    <source>
        <dbReference type="ARBA" id="ARBA00022884"/>
    </source>
</evidence>
<dbReference type="Gene3D" id="2.60.260.50">
    <property type="entry name" value="Flavivirus polyprotein propeptide domain"/>
    <property type="match status" value="1"/>
</dbReference>
<evidence type="ECO:0000256" key="36">
    <source>
        <dbReference type="ARBA" id="ARBA00022870"/>
    </source>
</evidence>
<proteinExistence type="predicted"/>
<evidence type="ECO:0000256" key="44">
    <source>
        <dbReference type="ARBA" id="ARBA00023157"/>
    </source>
</evidence>
<comment type="catalytic activity">
    <reaction evidence="55">
        <text>ATP + H2O = ADP + phosphate + H(+)</text>
        <dbReference type="Rhea" id="RHEA:13065"/>
        <dbReference type="ChEBI" id="CHEBI:15377"/>
        <dbReference type="ChEBI" id="CHEBI:15378"/>
        <dbReference type="ChEBI" id="CHEBI:30616"/>
        <dbReference type="ChEBI" id="CHEBI:43474"/>
        <dbReference type="ChEBI" id="CHEBI:456216"/>
        <dbReference type="EC" id="3.6.4.13"/>
    </reaction>
</comment>
<name>A0EKU7_9FLAV</name>
<dbReference type="Gene3D" id="2.40.10.120">
    <property type="match status" value="1"/>
</dbReference>
<dbReference type="Gene3D" id="1.20.1280.260">
    <property type="match status" value="1"/>
</dbReference>
<feature type="transmembrane region" description="Helical" evidence="60">
    <location>
        <begin position="2211"/>
        <end position="2230"/>
    </location>
</feature>
<dbReference type="EMBL" id="DQ235150">
    <property type="protein sequence ID" value="ABB90674.1"/>
    <property type="molecule type" value="Genomic_RNA"/>
</dbReference>
<feature type="binding site" evidence="58">
    <location>
        <position position="2960"/>
    </location>
    <ligand>
        <name>Zn(2+)</name>
        <dbReference type="ChEBI" id="CHEBI:29105"/>
        <label>1</label>
    </ligand>
</feature>
<dbReference type="GO" id="GO:0006508">
    <property type="term" value="P:proteolysis"/>
    <property type="evidence" value="ECO:0007669"/>
    <property type="project" value="UniProtKB-KW"/>
</dbReference>
<dbReference type="Pfam" id="PF01004">
    <property type="entry name" value="Flavi_M"/>
    <property type="match status" value="1"/>
</dbReference>
<comment type="subcellular location">
    <subcellularLocation>
        <location evidence="5">Host cytoplasm</location>
        <location evidence="5">Host perinuclear region</location>
    </subcellularLocation>
    <subcellularLocation>
        <location evidence="3">Host endoplasmic reticulum membrane</location>
        <topology evidence="3">Multi-pass membrane protein</topology>
    </subcellularLocation>
    <subcellularLocation>
        <location evidence="6">Host endoplasmic reticulum membrane</location>
        <topology evidence="6">Peripheral membrane protein</topology>
        <orientation evidence="6">Cytoplasmic side</orientation>
    </subcellularLocation>
    <subcellularLocation>
        <location evidence="51">Host endoplasmic reticulum membrane</location>
        <topology evidence="51">Peripheral membrane protein</topology>
        <orientation evidence="51">Lumenal side</orientation>
    </subcellularLocation>
    <subcellularLocation>
        <location evidence="2">Host nucleus</location>
    </subcellularLocation>
    <subcellularLocation>
        <location evidence="7">Secreted</location>
    </subcellularLocation>
    <subcellularLocation>
        <location evidence="4">Virion membrane</location>
        <topology evidence="4">Multi-pass membrane protein</topology>
    </subcellularLocation>
</comment>
<keyword evidence="35" id="KW-0946">Virion</keyword>
<feature type="active site" description="Charge relay system; for serine protease NS3 activity" evidence="56">
    <location>
        <position position="1566"/>
    </location>
</feature>
<dbReference type="CDD" id="cd12149">
    <property type="entry name" value="Flavi_E_C"/>
    <property type="match status" value="1"/>
</dbReference>
<evidence type="ECO:0000256" key="31">
    <source>
        <dbReference type="ARBA" id="ARBA00022825"/>
    </source>
</evidence>
<dbReference type="GO" id="GO:0017111">
    <property type="term" value="F:ribonucleoside triphosphate phosphatase activity"/>
    <property type="evidence" value="ECO:0007669"/>
    <property type="project" value="UniProtKB-EC"/>
</dbReference>
<evidence type="ECO:0000256" key="49">
    <source>
        <dbReference type="ARBA" id="ARBA00023280"/>
    </source>
</evidence>
<dbReference type="InterPro" id="IPR026490">
    <property type="entry name" value="mRNA_cap_0/1_MeTrfase"/>
</dbReference>
<dbReference type="Pfam" id="PF00949">
    <property type="entry name" value="Peptidase_S7"/>
    <property type="match status" value="1"/>
</dbReference>
<evidence type="ECO:0000256" key="43">
    <source>
        <dbReference type="ARBA" id="ARBA00023136"/>
    </source>
</evidence>
<evidence type="ECO:0000256" key="60">
    <source>
        <dbReference type="SAM" id="Phobius"/>
    </source>
</evidence>
<feature type="disulfide bond" evidence="57">
    <location>
        <begin position="350"/>
        <end position="381"/>
    </location>
</feature>
<keyword evidence="47" id="KW-1035">Host cytoplasm</keyword>
<dbReference type="InterPro" id="IPR011492">
    <property type="entry name" value="Flavi_DEAD"/>
</dbReference>
<keyword evidence="44 57" id="KW-1015">Disulfide bond</keyword>
<dbReference type="InterPro" id="IPR000487">
    <property type="entry name" value="Flavi_NS2B"/>
</dbReference>
<evidence type="ECO:0000256" key="17">
    <source>
        <dbReference type="ARBA" id="ARBA00022595"/>
    </source>
</evidence>
<feature type="binding site" evidence="58">
    <location>
        <position position="3246"/>
    </location>
    <ligand>
        <name>Zn(2+)</name>
        <dbReference type="ChEBI" id="CHEBI:29105"/>
        <label>2</label>
    </ligand>
</feature>
<dbReference type="PROSITE" id="PS50507">
    <property type="entry name" value="RDRP_SSRNA_POS"/>
    <property type="match status" value="1"/>
</dbReference>
<keyword evidence="12" id="KW-0964">Secreted</keyword>
<feature type="disulfide bond" evidence="57">
    <location>
        <begin position="576"/>
        <end position="608"/>
    </location>
</feature>
<keyword evidence="14" id="KW-0167">Capsid protein</keyword>
<dbReference type="Gene3D" id="3.40.50.150">
    <property type="entry name" value="Vaccinia Virus protein VP39"/>
    <property type="match status" value="1"/>
</dbReference>
<dbReference type="PROSITE" id="PS51194">
    <property type="entry name" value="HELICASE_CTER"/>
    <property type="match status" value="1"/>
</dbReference>
<dbReference type="SMART" id="SM00490">
    <property type="entry name" value="HELICc"/>
    <property type="match status" value="1"/>
</dbReference>
<dbReference type="Pfam" id="PF01728">
    <property type="entry name" value="FtsJ"/>
    <property type="match status" value="1"/>
</dbReference>
<keyword evidence="9" id="KW-0696">RNA-directed RNA polymerase</keyword>
<keyword evidence="20" id="KW-0507">mRNA processing</keyword>
<dbReference type="SUPFAM" id="SSF50494">
    <property type="entry name" value="Trypsin-like serine proteases"/>
    <property type="match status" value="1"/>
</dbReference>
<evidence type="ECO:0000256" key="45">
    <source>
        <dbReference type="ARBA" id="ARBA00023180"/>
    </source>
</evidence>
<keyword evidence="32" id="KW-1114">Inhibition of host interferon signaling pathway by virus</keyword>
<dbReference type="GO" id="GO:0039564">
    <property type="term" value="P:symbiont-mediated suppression of host JAK-STAT cascade via inhibition of STAT2 activity"/>
    <property type="evidence" value="ECO:0007669"/>
    <property type="project" value="UniProtKB-KW"/>
</dbReference>
<dbReference type="InterPro" id="IPR000336">
    <property type="entry name" value="Flavivir/Alphavir_Ig-like_sf"/>
</dbReference>
<dbReference type="SUPFAM" id="SSF56672">
    <property type="entry name" value="DNA/RNA polymerases"/>
    <property type="match status" value="1"/>
</dbReference>
<dbReference type="Gene3D" id="1.10.8.970">
    <property type="entry name" value="Flavivirus envelope glycoprotein M-like"/>
    <property type="match status" value="1"/>
</dbReference>
<evidence type="ECO:0000256" key="40">
    <source>
        <dbReference type="ARBA" id="ARBA00022989"/>
    </source>
</evidence>
<evidence type="ECO:0000259" key="63">
    <source>
        <dbReference type="PROSITE" id="PS51194"/>
    </source>
</evidence>
<keyword evidence="49" id="KW-0899">Viral immunoevasion</keyword>
<evidence type="ECO:0000256" key="29">
    <source>
        <dbReference type="ARBA" id="ARBA00022804"/>
    </source>
</evidence>
<dbReference type="GO" id="GO:0004482">
    <property type="term" value="F:mRNA 5'-cap (guanine-N7-)-methyltransferase activity"/>
    <property type="evidence" value="ECO:0007669"/>
    <property type="project" value="InterPro"/>
</dbReference>
<evidence type="ECO:0000256" key="7">
    <source>
        <dbReference type="ARBA" id="ARBA00004613"/>
    </source>
</evidence>
<feature type="transmembrane region" description="Helical" evidence="60">
    <location>
        <begin position="2188"/>
        <end position="2205"/>
    </location>
</feature>
<dbReference type="InterPro" id="IPR014412">
    <property type="entry name" value="Gen_Poly_FLV"/>
</dbReference>
<feature type="disulfide bond" evidence="57">
    <location>
        <begin position="462"/>
        <end position="559"/>
    </location>
</feature>
<evidence type="ECO:0000256" key="24">
    <source>
        <dbReference type="ARBA" id="ARBA00022692"/>
    </source>
</evidence>
<dbReference type="InterPro" id="IPR000069">
    <property type="entry name" value="Env_glycoprot_M_flavivir"/>
</dbReference>
<feature type="region of interest" description="Disordered" evidence="59">
    <location>
        <begin position="1934"/>
        <end position="1953"/>
    </location>
</feature>
<dbReference type="InterPro" id="IPR009003">
    <property type="entry name" value="Peptidase_S1_PA"/>
</dbReference>
<evidence type="ECO:0000256" key="20">
    <source>
        <dbReference type="ARBA" id="ARBA00022664"/>
    </source>
</evidence>
<evidence type="ECO:0000256" key="34">
    <source>
        <dbReference type="ARBA" id="ARBA00022840"/>
    </source>
</evidence>
<dbReference type="SUPFAM" id="SSF53335">
    <property type="entry name" value="S-adenosyl-L-methionine-dependent methyltransferases"/>
    <property type="match status" value="1"/>
</dbReference>
<keyword evidence="26 58" id="KW-0479">Metal-binding</keyword>
<evidence type="ECO:0000256" key="22">
    <source>
        <dbReference type="ARBA" id="ARBA00022679"/>
    </source>
</evidence>
<evidence type="ECO:0000313" key="68">
    <source>
        <dbReference type="Proteomes" id="UP000129799"/>
    </source>
</evidence>
<keyword evidence="17" id="KW-1162">Viral penetration into host cytoplasm</keyword>
<keyword evidence="45" id="KW-0325">Glycoprotein</keyword>
<feature type="binding site" evidence="58">
    <location>
        <position position="2968"/>
    </location>
    <ligand>
        <name>Zn(2+)</name>
        <dbReference type="ChEBI" id="CHEBI:29105"/>
        <label>1</label>
    </ligand>
</feature>
<evidence type="ECO:0000259" key="65">
    <source>
        <dbReference type="PROSITE" id="PS51528"/>
    </source>
</evidence>
<reference evidence="67 68" key="1">
    <citation type="journal article" date="2007" name="Virology">
        <title>Genetic characterization of tick-borne flaviviruses: new insights into evolution, pathogenetic determinants and taxonomy.</title>
        <authorList>
            <person name="Grard G."/>
            <person name="Moureau G."/>
            <person name="Charrel R.N."/>
            <person name="Lemasson J.J."/>
            <person name="Gonzalez J.P."/>
            <person name="Gallian P."/>
            <person name="Gritsun T.S."/>
            <person name="Holmes E.C."/>
            <person name="Gould E.A."/>
            <person name="de Lamballerie X."/>
        </authorList>
    </citation>
    <scope>NUCLEOTIDE SEQUENCE [LARGE SCALE GENOMIC DNA]</scope>
</reference>
<dbReference type="GO" id="GO:0019028">
    <property type="term" value="C:viral capsid"/>
    <property type="evidence" value="ECO:0007669"/>
    <property type="project" value="UniProtKB-KW"/>
</dbReference>
<dbReference type="GO" id="GO:0005524">
    <property type="term" value="F:ATP binding"/>
    <property type="evidence" value="ECO:0007669"/>
    <property type="project" value="UniProtKB-KW"/>
</dbReference>
<feature type="domain" description="Flavivirus NS2B" evidence="64">
    <location>
        <begin position="1354"/>
        <end position="1487"/>
    </location>
</feature>
<keyword evidence="11" id="KW-1170">Fusion of virus membrane with host endosomal membrane</keyword>
<keyword evidence="31" id="KW-0720">Serine protease</keyword>
<dbReference type="InterPro" id="IPR046811">
    <property type="entry name" value="Flavi_NS5_thumb"/>
</dbReference>
<dbReference type="InterPro" id="IPR043502">
    <property type="entry name" value="DNA/RNA_pol_sf"/>
</dbReference>
<keyword evidence="43 60" id="KW-0472">Membrane</keyword>
<comment type="catalytic activity">
    <reaction evidence="52">
        <text>Selective hydrolysis of -Xaa-Xaa-|-Yaa- bonds in which each of the Xaa can be either Arg or Lys and Yaa can be either Ser or Ala.</text>
        <dbReference type="EC" id="3.4.21.91"/>
    </reaction>
</comment>
<dbReference type="InterPro" id="IPR002877">
    <property type="entry name" value="RNA_MeTrfase_FtsJ_dom"/>
</dbReference>
<keyword evidence="16" id="KW-0945">Host-virus interaction</keyword>
<dbReference type="InterPro" id="IPR038345">
    <property type="entry name" value="Flavi_E_Stem/Anchor_dom_sf"/>
</dbReference>
<dbReference type="SUPFAM" id="SSF56983">
    <property type="entry name" value="Viral glycoprotein, central and dimerisation domains"/>
    <property type="match status" value="1"/>
</dbReference>
<feature type="transmembrane region" description="Helical" evidence="60">
    <location>
        <begin position="2164"/>
        <end position="2181"/>
    </location>
</feature>
<accession>A0EKU7</accession>
<dbReference type="Gene3D" id="3.30.387.10">
    <property type="entry name" value="Viral Envelope Glycoprotein, domain 3"/>
    <property type="match status" value="1"/>
</dbReference>
<feature type="disulfide bond" evidence="57">
    <location>
        <begin position="336"/>
        <end position="392"/>
    </location>
</feature>
<keyword evidence="48" id="KW-0922">Interferon antiviral system evasion</keyword>
<dbReference type="Pfam" id="PF07652">
    <property type="entry name" value="Flavi_DEAD"/>
    <property type="match status" value="1"/>
</dbReference>
<evidence type="ECO:0000256" key="37">
    <source>
        <dbReference type="ARBA" id="ARBA00022883"/>
    </source>
</evidence>
<keyword evidence="42" id="KW-1072">Activation of host autophagy by virus</keyword>
<sequence length="3422" mass="379688">MPSILKKGGGKPTAKAVKTAKKNNGKKLVTMPRKLAITAMIRVILMMAQGVARPLDLRRFMRFTPVVQLRAVLKRIQRIVRSLLIEISGRNRRGPGGMRWMILLPLIGGCMGALVMTRLDGILVKVEPKDVGTAARIGNGTCTFLMTDVGDWCEDNIEYPCVTIEPNESPVDIDCYCRGVEDVRVTFGLCSREEKRSRARRSISITPHGVASEHSRKGTWLDTDRGMQHVTRVESWVLKNKLFAAAVILAAWALGRTTTQRVLLIAGALLVVPAYASKCVHLENRDIVTGTTGTSRVNVVLEKHACVTIVADGKPSIDIWLDGIYQESPAKTREYCLSMELSNQKIDARCPSMGEAYLEEENSRDNVCHRDYSDRGWGNHCGLFGKGSIVGCVKVTCTSGKTLQGLEFDANKITYAVHLEVHDGVMRTLNNLNTLRKTSLFTAASEKHVVSINQFGQATIQCRVNSGIDLAKTMLVQMGDDVWSVHRDWFEDLPYPWRHGGTSWREVSRVVGFEPPHAVKMTAHSLGDQTGAVLKALSGANKGMKTSNKYEISGGHVSCVVGLEGLKIRGLTYTLCGGNDFTWKKNPTESQHDTVVMEVTYTGSSTPCRVPVRAYHPTIVEKDIASIITANPVVESTHTKDVFIEMQLPPGDSIIAIGSLRYQWFQKGSTIGRMATLTAKGIRRMAILGETAWDFGSAGGFFTSVGRGIHMALGGVFNAIFGGVGFFPRILIGAFLVWIGLGARNMTLSMILMATGGILLSLTLGVGADYGCAVDMSRRELRCGRAVAVWKETPEWFEGYQYHPESPGLLASAIQKSMDAGICGVIPANRLEATMWRSILDELNLALSEAETNTTVVVDREGVDFRGEDRYLLKRDEKPLEVGWKAWGKSIIWSVPEGGKRFLIGRKGTHECPLEKRAWNTFKLAEFGVGLRTKVFMDIREEMTRDCDTGLMGAAVKNGEAVHTDQSLWMLSSFNETLTTITELHITDFRNCTWPATHTLNNDGVEQTKMFLPRAFAGPRSRFNVIPGYSEQVKGPWNKAPLHILREPCPETTVRVDPKCDGRGASTRSTTESGKIIPEWCCRSCVLPPVTFRSGTECWYAMEIRPIHQQGGLVRSTVLAMTDGLETEGALPGVLSLLIVVELLVRRRIGTSRGILMGGALLLVMMVLRVVTVESLVRYMVATGIVWHLQVGPEVMNLILLQSVFELRTGFIGAFVLREEWTQRETLVVYLALVAISAGVPEGDLDVFKALDTMALTAALVRTLGGDKRNGMAMLLIMLMSLRELEPFRVAVQLTCGVLVGTTAYQLWRGAGEQKAACRVVWIAALSAALAGSGGVGIRLLGATGLWTFFRSGRRSVADATSVAGILLVVASVVLRGGPPEFMLAVAVGGAMLLAYIVVARRTHLVAEWVGSIQWEHGLENEGGKVNLRAHRDDMGNIRPVREDEPGYAAVVFMTAGFFMAAYGWTGIIAVAVCWIIWEWWHNDTRRGDLVWNGLSIGGCSPGGIFEVKTGVYRIYEPGLFGGRRQIGVGYGNAGVLHTMWHVSRGAAILIGDAMQGPTWADVHRDLVSYGGDWALPKKWRGGTVQVHAFPPGRPHEVHQTEPGTLKMEDGTTEGAIHIDLPRGTSGSPILDEDGVIVGLYGNGLRHGESYISSISQGDVVEKEEAPLPEAIRGREWMSKGRITVLDMHPGSGKTHRVLPELVRRCIAERKRTIVLAPTRVVLREMEKALRGKNVRFHSDSVEVRGERAIVDVMCHATYTHRRLLPTAQPNYEVAVMDEGHWTDPCSIAARGHLSSLAGEGRCAFVLMTATPPGTMDPFPDSNERIESREEIIPTRDWKDGFEWITDFEGRTAWFVASIREGGLIAQALRRRGKKVVCLNSKTFDKEYGSIAEEKPDFIITTDISEMGANFGVERVIDGRQNIKPIITDERVELSEPRPVTPASAAQRRGRVGRTKGKKAEYVYHGEVEADDSCLAQWVEGQMLLDNMMSQRGTVALFYGAEQSKMPAEPGHFRLGDEARKHFRALIVMQDFTPWLAWNVAKNTTGIIDRKWTHGGPEGNTVTGADGEAVTFRAPGGATRKLCPVWWDARVLRAGRDLEGFIRYAEGRRSIGGGMIHGLGLMPEIMAKRGEQALDVFYTLWHERAGTRAFTRAEAELPEAFCTIFEFIFLGLGTCGVIWLLSARYTASRLFLGVVVMSVAGTLMWCGGFAAGQIAGMMIVFYIVLVVLLPEPGTQRSFEDNKLAYCVLGILVVTGIVAANEMGWLEKTKADIGNVIWWKEPAQEAWGVTPSALSLDIDLRPNISWGTYVAIVSICTPHLLHRIRTAVQQTVNAAVSSNGQGLRELGGGSPFFSIKRHVVALALSSAAGSTMTTFVVGVALAVAHWTLTLTGVEAALIQRAHRTYFSAMVKNPMVDGEPVNEFEREEGKPPGYERKLSIVILLGLCLVSVLLNRQPWAIFEAVALGLGGISQWNEPARETYWTMPVVCGFVSIGRGHWLGSIPIIERLVSESQRDRRGPGSAGASLGMLWKEKLNQMDREGFHKYRRAGAMETDRRLARELLCKGEGKMGLAVSRGTSKLAWMEEGGYVEHTGRVVDLGCGRGGWSYLAASKTKVMEVRGYTLGIDGHEVPRLVESFGWNIIKFKSKVDVFRMRPERVDTILCDIGESSPKWQIESERTMRVLDLLEKWKAESPAAEFVVKVLCPYSAEVMERLSAMQRRWGGGLVRNPFSRNSTHEMYYTSRAGGNIVGSVTACTERLLGRMARSDGPVTVPEIDLGLGTRCVTLATDTIDRRLIQERLDRIKAQYARTWLHDENHPYRTWQYWGSYRCADTGSAASLVNGIVKMLSWPWNAREEVCLMAMTDTTAFGQQRVFKDKVDTKAQEPRIGTRIIMRTVNNWLLGKIMEKKKPRLCSREEFIAKVCSNAAIGAWLDEQNQWKDAKEAVADPRFWRMVDEERELHLQGRCASCVYNMMGKREKKIGEFGKAKGSRAIWYMWLGSRFLEFEALGFLNEDHWAAREISGGGVEGTGLHYLGWLMEALSRKEGGRMYADDTAGWDTRITNSDLEDEEELLNSLDEEHKKLASAVMKLAYHAKVVRVARPASDGGTVMDIISRRDQRGSGQVVTYALNTLTNIKVQLIRMMEGEGVIGPVDMDEPRVKRIERWLQEHGEERLSRMLVSGDDCVVKPIDDRFAGALYFINDMAKIRKDVGEWTPSTGYDNWEEVPFCSHRFHRLVMKDGREIIVPCREQDELVGRARVSPGCGWTVRETAGLSKAYAQMWLLGYFHRRDLRLMALAICSAVPVDWVPTGRTTWSIHGKGEWMTTEDMLDVWNRVWIFDNPHMPEDKKERVTDWRDIPYLPKTSDQACGSLVGTSTRATWAENIWSSVEKIRKMVGNESFRNYLMVMDRYQGGEALPVVSDII</sequence>